<dbReference type="Proteomes" id="UP001219309">
    <property type="component" value="Chromosome"/>
</dbReference>
<gene>
    <name evidence="1" type="ORF">OM418_03735</name>
</gene>
<sequence>MEMRITALIVVTGLLLTALHGGWNISDITVLFVVNLGNSLLAARKSGLLNFLRFFPHRI</sequence>
<name>A0ABY8E4X0_9ENTR</name>
<dbReference type="RefSeq" id="WP_248222882.1">
    <property type="nucleotide sequence ID" value="NZ_CP110533.1"/>
</dbReference>
<reference evidence="1 2" key="1">
    <citation type="submission" date="2022-10" db="EMBL/GenBank/DDBJ databases">
        <title>Dissemination of Carbapenem-producing Enterobacteriaceae in the natural water sources, Central Thailand.</title>
        <authorList>
            <person name="Songsaeng W."/>
            <person name="Prapasarakul N."/>
            <person name="Am-In N."/>
            <person name="Wongsurawat T."/>
            <person name="Sirichokchatchawan W."/>
        </authorList>
    </citation>
    <scope>NUCLEOTIDE SEQUENCE [LARGE SCALE GENOMIC DNA]</scope>
    <source>
        <strain evidence="1 2">WS12-3</strain>
    </source>
</reference>
<accession>A0ABY8E4X0</accession>
<dbReference type="EMBL" id="CP110533">
    <property type="protein sequence ID" value="WFC83351.1"/>
    <property type="molecule type" value="Genomic_DNA"/>
</dbReference>
<keyword evidence="2" id="KW-1185">Reference proteome</keyword>
<organism evidence="1 2">
    <name type="scientific">Enterobacter quasiroggenkampii</name>
    <dbReference type="NCBI Taxonomy" id="2497436"/>
    <lineage>
        <taxon>Bacteria</taxon>
        <taxon>Pseudomonadati</taxon>
        <taxon>Pseudomonadota</taxon>
        <taxon>Gammaproteobacteria</taxon>
        <taxon>Enterobacterales</taxon>
        <taxon>Enterobacteriaceae</taxon>
        <taxon>Enterobacter</taxon>
    </lineage>
</organism>
<protein>
    <recommendedName>
        <fullName evidence="3">Inner membrane protein</fullName>
    </recommendedName>
</protein>
<proteinExistence type="predicted"/>
<evidence type="ECO:0000313" key="1">
    <source>
        <dbReference type="EMBL" id="WFC83351.1"/>
    </source>
</evidence>
<evidence type="ECO:0008006" key="3">
    <source>
        <dbReference type="Google" id="ProtNLM"/>
    </source>
</evidence>
<evidence type="ECO:0000313" key="2">
    <source>
        <dbReference type="Proteomes" id="UP001219309"/>
    </source>
</evidence>